<sequence>MHPTCSMTSHRSAGLRLQAAIGMRRLTAETSDFNPCGRHRPDRPGAGAGHRAGHPHLPHVAPARQGGAPAAAPGLGPVAAGRPDRSRRVAGTAPRGARAARHPQGARRRLPGRGHVAAAPPAGRCGSHHRRSRSTGCRGGCRLPPVLRTRQAPCRRPTTALPHRDRRHCCLPRLTGAAVRAAHNRSVDLPLRPVAVRGATVIAATGHSCKNPEDRMTDGVVIHLDEPGEDKHRAVLRNALNLLPEVPPGTTVEVVVHGPAIDLARPGMPTSHALAQALAAGVTLRVCRNSMRSQGLTDTDLVDGAVPVTSGVGHLVARQRAGWAYLRP</sequence>
<dbReference type="EMBL" id="WHJE01000007">
    <property type="protein sequence ID" value="KAE8765618.1"/>
    <property type="molecule type" value="Genomic_DNA"/>
</dbReference>
<dbReference type="InterPro" id="IPR027396">
    <property type="entry name" value="DsrEFH-like"/>
</dbReference>
<organism evidence="2 3">
    <name type="scientific">Georgenia thermotolerans</name>
    <dbReference type="NCBI Taxonomy" id="527326"/>
    <lineage>
        <taxon>Bacteria</taxon>
        <taxon>Bacillati</taxon>
        <taxon>Actinomycetota</taxon>
        <taxon>Actinomycetes</taxon>
        <taxon>Micrococcales</taxon>
        <taxon>Bogoriellaceae</taxon>
        <taxon>Georgenia</taxon>
    </lineage>
</organism>
<keyword evidence="3" id="KW-1185">Reference proteome</keyword>
<proteinExistence type="predicted"/>
<dbReference type="Pfam" id="PF02635">
    <property type="entry name" value="DsrE"/>
    <property type="match status" value="1"/>
</dbReference>
<dbReference type="Gene3D" id="3.40.1260.10">
    <property type="entry name" value="DsrEFH-like"/>
    <property type="match status" value="1"/>
</dbReference>
<name>A0A7J5UTL8_9MICO</name>
<reference evidence="2 3" key="1">
    <citation type="submission" date="2019-10" db="EMBL/GenBank/DDBJ databases">
        <title>Georgenia wutianyii sp. nov. and Georgenia yuyongxinii sp. nov. isolated from plateau pika (Ochotona curzoniae) in the Qinghai-Tibet plateau of China.</title>
        <authorList>
            <person name="Tian Z."/>
        </authorList>
    </citation>
    <scope>NUCLEOTIDE SEQUENCE [LARGE SCALE GENOMIC DNA]</scope>
    <source>
        <strain evidence="2 3">DSM 21501</strain>
    </source>
</reference>
<dbReference type="Proteomes" id="UP000451860">
    <property type="component" value="Unassembled WGS sequence"/>
</dbReference>
<evidence type="ECO:0008006" key="4">
    <source>
        <dbReference type="Google" id="ProtNLM"/>
    </source>
</evidence>
<dbReference type="SUPFAM" id="SSF75169">
    <property type="entry name" value="DsrEFH-like"/>
    <property type="match status" value="1"/>
</dbReference>
<dbReference type="PANTHER" id="PTHR37691:SF1">
    <property type="entry name" value="BLR3518 PROTEIN"/>
    <property type="match status" value="1"/>
</dbReference>
<feature type="compositionally biased region" description="Basic residues" evidence="1">
    <location>
        <begin position="98"/>
        <end position="112"/>
    </location>
</feature>
<evidence type="ECO:0000313" key="2">
    <source>
        <dbReference type="EMBL" id="KAE8765618.1"/>
    </source>
</evidence>
<gene>
    <name evidence="2" type="ORF">GB883_02945</name>
</gene>
<protein>
    <recommendedName>
        <fullName evidence="4">DsrE family protein</fullName>
    </recommendedName>
</protein>
<feature type="compositionally biased region" description="Low complexity" evidence="1">
    <location>
        <begin position="58"/>
        <end position="81"/>
    </location>
</feature>
<dbReference type="OrthoDB" id="5113984at2"/>
<evidence type="ECO:0000256" key="1">
    <source>
        <dbReference type="SAM" id="MobiDB-lite"/>
    </source>
</evidence>
<comment type="caution">
    <text evidence="2">The sequence shown here is derived from an EMBL/GenBank/DDBJ whole genome shotgun (WGS) entry which is preliminary data.</text>
</comment>
<accession>A0A7J5UTL8</accession>
<evidence type="ECO:0000313" key="3">
    <source>
        <dbReference type="Proteomes" id="UP000451860"/>
    </source>
</evidence>
<dbReference type="InterPro" id="IPR003787">
    <property type="entry name" value="Sulphur_relay_DsrE/F-like"/>
</dbReference>
<dbReference type="AlphaFoldDB" id="A0A7J5UTL8"/>
<feature type="region of interest" description="Disordered" evidence="1">
    <location>
        <begin position="30"/>
        <end position="137"/>
    </location>
</feature>
<dbReference type="PANTHER" id="PTHR37691">
    <property type="entry name" value="BLR3518 PROTEIN"/>
    <property type="match status" value="1"/>
</dbReference>